<evidence type="ECO:0000313" key="11">
    <source>
        <dbReference type="Proteomes" id="UP000299102"/>
    </source>
</evidence>
<accession>A0A4C1V224</accession>
<dbReference type="PANTHER" id="PTHR15415">
    <property type="entry name" value="MITOFILIN"/>
    <property type="match status" value="1"/>
</dbReference>
<dbReference type="PANTHER" id="PTHR15415:SF7">
    <property type="entry name" value="MICOS COMPLEX SUBUNIT MIC60"/>
    <property type="match status" value="1"/>
</dbReference>
<keyword evidence="4" id="KW-1133">Transmembrane helix</keyword>
<keyword evidence="8" id="KW-0175">Coiled coil</keyword>
<evidence type="ECO:0000256" key="7">
    <source>
        <dbReference type="RuleBase" id="RU363000"/>
    </source>
</evidence>
<sequence length="736" mass="83911">MSTTPCLQTQQTKLFKLKTAAARRSPRNRDNVDERIWRLMVPPIYGQRQTDHEVQSNARNSNSVKLVTNASQWHKIRTRGRRRKGRIVSFAGNSERQGFVCSRYPLPKNQKSVRLYCKRNERGSLPPCCPSCYRPCCPPQPPDPCVLPPKPPKDERLFWMSMALLCAAGGMVVYAKRDPEFRCKVSGYIPYFNTLVAVVFQENQTYGETLCKISNWFAATFRALYKAMFKPKSCPPREEPCKKRQIEESAKESSDSPEKEKEKEPSVCDNYVEIATKDIMEITKYLKETVEAAVGGWAQARDATVNYNNCLDFAMSDFKMARLADMRDAQKNRDKSVPIGSAAAKEYTKKIENFMCCLTTGLDVPQSVKDAAFKLINEHLTKIRATRKEFEDAYKLSLMNDILLQKVETLMNKFTSEVSNMYPEINYETNLHIKGDPDLLVFHTYKYVMEQLEEACSVYTNLNERINKEIFRSLPQDDAKKKERDRMIEGKVGAKKGEMDAEYNKRLAGLKQRTEEELKEKQKSILAENQKRLDAIYQKRYDELFEEFNRIVTQKVNLAKASFDAELADMQEKLEKLQQILEDQLRREKENEKARCLWAAAAGLLAATQRGGDRVSIKREIKAIRDAAGDDDKLVAQLLKAIPCSVRQRGVVPESTLRRKFPAILALFADGEHSAQGGAGERRRFADAHLFGILDSVHAADSQASAAVAVLQSNISHVADRAIQTGFISFFMRNVR</sequence>
<reference evidence="10 11" key="1">
    <citation type="journal article" date="2019" name="Commun. Biol.">
        <title>The bagworm genome reveals a unique fibroin gene that provides high tensile strength.</title>
        <authorList>
            <person name="Kono N."/>
            <person name="Nakamura H."/>
            <person name="Ohtoshi R."/>
            <person name="Tomita M."/>
            <person name="Numata K."/>
            <person name="Arakawa K."/>
        </authorList>
    </citation>
    <scope>NUCLEOTIDE SEQUENCE [LARGE SCALE GENOMIC DNA]</scope>
</reference>
<dbReference type="GO" id="GO:0042407">
    <property type="term" value="P:cristae formation"/>
    <property type="evidence" value="ECO:0007669"/>
    <property type="project" value="TreeGrafter"/>
</dbReference>
<keyword evidence="5 7" id="KW-0496">Mitochondrion</keyword>
<dbReference type="InterPro" id="IPR019133">
    <property type="entry name" value="MIC60"/>
</dbReference>
<comment type="function">
    <text evidence="7">Component of the MICOS complex, a large protein complex of the mitochondrial inner membrane that plays crucial roles in the maintenance of crista junctions, inner membrane architecture, and formation of contact sites to the outer membrane.</text>
</comment>
<keyword evidence="2 7" id="KW-0812">Transmembrane</keyword>
<evidence type="ECO:0000256" key="4">
    <source>
        <dbReference type="ARBA" id="ARBA00022989"/>
    </source>
</evidence>
<dbReference type="Pfam" id="PF09731">
    <property type="entry name" value="Mitofilin"/>
    <property type="match status" value="1"/>
</dbReference>
<comment type="subunit">
    <text evidence="7">Component of the mitochondrial contact site and cristae organizing system (MICOS) complex.</text>
</comment>
<evidence type="ECO:0000256" key="8">
    <source>
        <dbReference type="SAM" id="Coils"/>
    </source>
</evidence>
<feature type="coiled-coil region" evidence="8">
    <location>
        <begin position="504"/>
        <end position="531"/>
    </location>
</feature>
<feature type="compositionally biased region" description="Basic and acidic residues" evidence="9">
    <location>
        <begin position="235"/>
        <end position="266"/>
    </location>
</feature>
<gene>
    <name evidence="10" type="primary">Mitofilin</name>
    <name evidence="10" type="ORF">EVAR_23992_1</name>
</gene>
<protein>
    <recommendedName>
        <fullName evidence="7">MICOS complex subunit MIC60</fullName>
    </recommendedName>
    <alternativeName>
        <fullName evidence="7">Mitofilin</fullName>
    </alternativeName>
</protein>
<evidence type="ECO:0000256" key="2">
    <source>
        <dbReference type="ARBA" id="ARBA00022692"/>
    </source>
</evidence>
<keyword evidence="11" id="KW-1185">Reference proteome</keyword>
<organism evidence="10 11">
    <name type="scientific">Eumeta variegata</name>
    <name type="common">Bagworm moth</name>
    <name type="synonym">Eumeta japonica</name>
    <dbReference type="NCBI Taxonomy" id="151549"/>
    <lineage>
        <taxon>Eukaryota</taxon>
        <taxon>Metazoa</taxon>
        <taxon>Ecdysozoa</taxon>
        <taxon>Arthropoda</taxon>
        <taxon>Hexapoda</taxon>
        <taxon>Insecta</taxon>
        <taxon>Pterygota</taxon>
        <taxon>Neoptera</taxon>
        <taxon>Endopterygota</taxon>
        <taxon>Lepidoptera</taxon>
        <taxon>Glossata</taxon>
        <taxon>Ditrysia</taxon>
        <taxon>Tineoidea</taxon>
        <taxon>Psychidae</taxon>
        <taxon>Oiketicinae</taxon>
        <taxon>Eumeta</taxon>
    </lineage>
</organism>
<dbReference type="Proteomes" id="UP000299102">
    <property type="component" value="Unassembled WGS sequence"/>
</dbReference>
<evidence type="ECO:0000256" key="3">
    <source>
        <dbReference type="ARBA" id="ARBA00022792"/>
    </source>
</evidence>
<evidence type="ECO:0000313" key="10">
    <source>
        <dbReference type="EMBL" id="GBP32580.1"/>
    </source>
</evidence>
<comment type="subcellular location">
    <subcellularLocation>
        <location evidence="7">Mitochondrion inner membrane</location>
        <topology evidence="7">Single-pass membrane protein</topology>
    </subcellularLocation>
</comment>
<dbReference type="GO" id="GO:0061617">
    <property type="term" value="C:MICOS complex"/>
    <property type="evidence" value="ECO:0007669"/>
    <property type="project" value="TreeGrafter"/>
</dbReference>
<dbReference type="OrthoDB" id="10261039at2759"/>
<dbReference type="EMBL" id="BGZK01000261">
    <property type="protein sequence ID" value="GBP32580.1"/>
    <property type="molecule type" value="Genomic_DNA"/>
</dbReference>
<keyword evidence="3 7" id="KW-0999">Mitochondrion inner membrane</keyword>
<dbReference type="STRING" id="151549.A0A4C1V224"/>
<evidence type="ECO:0000256" key="9">
    <source>
        <dbReference type="SAM" id="MobiDB-lite"/>
    </source>
</evidence>
<dbReference type="AlphaFoldDB" id="A0A4C1V224"/>
<evidence type="ECO:0000256" key="6">
    <source>
        <dbReference type="ARBA" id="ARBA00023136"/>
    </source>
</evidence>
<feature type="coiled-coil region" evidence="8">
    <location>
        <begin position="560"/>
        <end position="594"/>
    </location>
</feature>
<feature type="region of interest" description="Disordered" evidence="9">
    <location>
        <begin position="232"/>
        <end position="266"/>
    </location>
</feature>
<comment type="caution">
    <text evidence="10">The sequence shown here is derived from an EMBL/GenBank/DDBJ whole genome shotgun (WGS) entry which is preliminary data.</text>
</comment>
<proteinExistence type="inferred from homology"/>
<evidence type="ECO:0000256" key="1">
    <source>
        <dbReference type="ARBA" id="ARBA00010877"/>
    </source>
</evidence>
<keyword evidence="6" id="KW-0472">Membrane</keyword>
<evidence type="ECO:0000256" key="5">
    <source>
        <dbReference type="ARBA" id="ARBA00023128"/>
    </source>
</evidence>
<comment type="similarity">
    <text evidence="1 7">Belongs to the MICOS complex subunit Mic60 family.</text>
</comment>
<name>A0A4C1V224_EUMVA</name>